<organism evidence="8 9">
    <name type="scientific">Ruminococcus albus</name>
    <dbReference type="NCBI Taxonomy" id="1264"/>
    <lineage>
        <taxon>Bacteria</taxon>
        <taxon>Bacillati</taxon>
        <taxon>Bacillota</taxon>
        <taxon>Clostridia</taxon>
        <taxon>Eubacteriales</taxon>
        <taxon>Oscillospiraceae</taxon>
        <taxon>Ruminococcus</taxon>
    </lineage>
</organism>
<feature type="domain" description="Endoribonuclease YicC-like N-terminal" evidence="6">
    <location>
        <begin position="2"/>
        <end position="156"/>
    </location>
</feature>
<proteinExistence type="inferred from homology"/>
<dbReference type="NCBIfam" id="TIGR00255">
    <property type="entry name" value="YicC/YloC family endoribonuclease"/>
    <property type="match status" value="1"/>
</dbReference>
<evidence type="ECO:0000256" key="4">
    <source>
        <dbReference type="ARBA" id="ARBA00022801"/>
    </source>
</evidence>
<dbReference type="AlphaFoldDB" id="A0A1H7F2B0"/>
<evidence type="ECO:0000259" key="7">
    <source>
        <dbReference type="Pfam" id="PF08340"/>
    </source>
</evidence>
<dbReference type="Pfam" id="PF03755">
    <property type="entry name" value="YicC-like_N"/>
    <property type="match status" value="1"/>
</dbReference>
<evidence type="ECO:0000259" key="6">
    <source>
        <dbReference type="Pfam" id="PF03755"/>
    </source>
</evidence>
<evidence type="ECO:0000313" key="9">
    <source>
        <dbReference type="Proteomes" id="UP000186015"/>
    </source>
</evidence>
<dbReference type="InterPro" id="IPR005229">
    <property type="entry name" value="YicC/YloC-like"/>
</dbReference>
<dbReference type="RefSeq" id="WP_074827955.1">
    <property type="nucleotide sequence ID" value="NZ_FOAT01000001.1"/>
</dbReference>
<dbReference type="EMBL" id="FOAT01000001">
    <property type="protein sequence ID" value="SEK19964.1"/>
    <property type="molecule type" value="Genomic_DNA"/>
</dbReference>
<dbReference type="Pfam" id="PF08340">
    <property type="entry name" value="YicC-like_C"/>
    <property type="match status" value="1"/>
</dbReference>
<dbReference type="PANTHER" id="PTHR30636">
    <property type="entry name" value="UPF0701 PROTEIN YICC"/>
    <property type="match status" value="1"/>
</dbReference>
<evidence type="ECO:0000256" key="1">
    <source>
        <dbReference type="ARBA" id="ARBA00001968"/>
    </source>
</evidence>
<protein>
    <submittedName>
        <fullName evidence="8">TIGR00255 family protein</fullName>
    </submittedName>
</protein>
<keyword evidence="3" id="KW-0255">Endonuclease</keyword>
<evidence type="ECO:0000256" key="5">
    <source>
        <dbReference type="ARBA" id="ARBA00035648"/>
    </source>
</evidence>
<keyword evidence="4" id="KW-0378">Hydrolase</keyword>
<feature type="domain" description="Endoribonuclease YicC-like C-terminal" evidence="7">
    <location>
        <begin position="173"/>
        <end position="295"/>
    </location>
</feature>
<dbReference type="InterPro" id="IPR013527">
    <property type="entry name" value="YicC-like_N"/>
</dbReference>
<gene>
    <name evidence="8" type="ORF">SAMN05216469_10161</name>
</gene>
<name>A0A1H7F2B0_RUMAL</name>
<comment type="cofactor">
    <cofactor evidence="1">
        <name>a divalent metal cation</name>
        <dbReference type="ChEBI" id="CHEBI:60240"/>
    </cofactor>
</comment>
<dbReference type="Proteomes" id="UP000186015">
    <property type="component" value="Unassembled WGS sequence"/>
</dbReference>
<dbReference type="GO" id="GO:0016787">
    <property type="term" value="F:hydrolase activity"/>
    <property type="evidence" value="ECO:0007669"/>
    <property type="project" value="UniProtKB-KW"/>
</dbReference>
<dbReference type="GO" id="GO:0004521">
    <property type="term" value="F:RNA endonuclease activity"/>
    <property type="evidence" value="ECO:0007669"/>
    <property type="project" value="InterPro"/>
</dbReference>
<dbReference type="PANTHER" id="PTHR30636:SF3">
    <property type="entry name" value="UPF0701 PROTEIN YICC"/>
    <property type="match status" value="1"/>
</dbReference>
<evidence type="ECO:0000313" key="8">
    <source>
        <dbReference type="EMBL" id="SEK19964.1"/>
    </source>
</evidence>
<comment type="similarity">
    <text evidence="5">Belongs to the YicC/YloC family.</text>
</comment>
<reference evidence="8 9" key="1">
    <citation type="submission" date="2016-10" db="EMBL/GenBank/DDBJ databases">
        <authorList>
            <person name="de Groot N.N."/>
        </authorList>
    </citation>
    <scope>NUCLEOTIDE SEQUENCE [LARGE SCALE GENOMIC DNA]</scope>
    <source>
        <strain evidence="8 9">KH2T6</strain>
    </source>
</reference>
<sequence>MVKSMTGFGREHIVAEGREIIVEIRSVNHRYYEFTSRTPRAYGYLDEKLKAFLKSGISRGKVEVSVSIYNQEGTDAEIELNKSVAKGYLDALRGAADELNLSDDLTLANIMKLPDIFTVVKKTEDEEVIWAQVKGVAQIALDRFVEMRETEGKKMYEDVSSRLDYIEKTVGEIEEHQPSVAQSYSERLYEKIKDTLKGTGADNIDEQRILTEVAIFADKVAIDEETVRLRSHISQFRDLIASDEPVGRKLDFLVQEVNREVNTIGSKANDLTITKKVVDLKAEIEKIREQIQNIE</sequence>
<keyword evidence="2" id="KW-0540">Nuclease</keyword>
<evidence type="ECO:0000256" key="3">
    <source>
        <dbReference type="ARBA" id="ARBA00022759"/>
    </source>
</evidence>
<evidence type="ECO:0000256" key="2">
    <source>
        <dbReference type="ARBA" id="ARBA00022722"/>
    </source>
</evidence>
<dbReference type="InterPro" id="IPR013551">
    <property type="entry name" value="YicC-like_C"/>
</dbReference>
<dbReference type="OrthoDB" id="9771229at2"/>
<accession>A0A1H7F2B0</accession>